<dbReference type="GeneID" id="9675857"/>
<name>C7ZKD4_FUSV7</name>
<feature type="domain" description="PD-(D/E)XK nuclease-like" evidence="2">
    <location>
        <begin position="199"/>
        <end position="462"/>
    </location>
</feature>
<evidence type="ECO:0000313" key="3">
    <source>
        <dbReference type="EMBL" id="EEU35505.1"/>
    </source>
</evidence>
<gene>
    <name evidence="3" type="ORF">NECHADRAFT_102270</name>
</gene>
<dbReference type="VEuPathDB" id="FungiDB:NECHADRAFT_102270"/>
<dbReference type="KEGG" id="nhe:NECHADRAFT_102270"/>
<dbReference type="Proteomes" id="UP000005206">
    <property type="component" value="Chromosome 16"/>
</dbReference>
<dbReference type="HOGENOM" id="CLU_027219_0_1_1"/>
<evidence type="ECO:0000259" key="2">
    <source>
        <dbReference type="Pfam" id="PF20516"/>
    </source>
</evidence>
<feature type="compositionally biased region" description="Polar residues" evidence="1">
    <location>
        <begin position="42"/>
        <end position="55"/>
    </location>
</feature>
<dbReference type="OrthoDB" id="4161186at2759"/>
<dbReference type="STRING" id="660122.C7ZKD4"/>
<feature type="region of interest" description="Disordered" evidence="1">
    <location>
        <begin position="18"/>
        <end position="125"/>
    </location>
</feature>
<dbReference type="InterPro" id="IPR046797">
    <property type="entry name" value="PDDEXK_12"/>
</dbReference>
<evidence type="ECO:0000313" key="4">
    <source>
        <dbReference type="Proteomes" id="UP000005206"/>
    </source>
</evidence>
<proteinExistence type="predicted"/>
<reference evidence="3 4" key="1">
    <citation type="journal article" date="2009" name="PLoS Genet.">
        <title>The genome of Nectria haematococca: contribution of supernumerary chromosomes to gene expansion.</title>
        <authorList>
            <person name="Coleman J.J."/>
            <person name="Rounsley S.D."/>
            <person name="Rodriguez-Carres M."/>
            <person name="Kuo A."/>
            <person name="Wasmann C.C."/>
            <person name="Grimwood J."/>
            <person name="Schmutz J."/>
            <person name="Taga M."/>
            <person name="White G.J."/>
            <person name="Zhou S."/>
            <person name="Schwartz D.C."/>
            <person name="Freitag M."/>
            <person name="Ma L.J."/>
            <person name="Danchin E.G."/>
            <person name="Henrissat B."/>
            <person name="Coutinho P.M."/>
            <person name="Nelson D.R."/>
            <person name="Straney D."/>
            <person name="Napoli C.A."/>
            <person name="Barker B.M."/>
            <person name="Gribskov M."/>
            <person name="Rep M."/>
            <person name="Kroken S."/>
            <person name="Molnar I."/>
            <person name="Rensing C."/>
            <person name="Kennell J.C."/>
            <person name="Zamora J."/>
            <person name="Farman M.L."/>
            <person name="Selker E.U."/>
            <person name="Salamov A."/>
            <person name="Shapiro H."/>
            <person name="Pangilinan J."/>
            <person name="Lindquist E."/>
            <person name="Lamers C."/>
            <person name="Grigoriev I.V."/>
            <person name="Geiser D.M."/>
            <person name="Covert S.F."/>
            <person name="Temporini E."/>
            <person name="Vanetten H.D."/>
        </authorList>
    </citation>
    <scope>NUCLEOTIDE SEQUENCE [LARGE SCALE GENOMIC DNA]</scope>
    <source>
        <strain evidence="4">ATCC MYA-4622 / CBS 123669 / FGSC 9596 / NRRL 45880 / 77-13-4</strain>
    </source>
</reference>
<feature type="compositionally biased region" description="Basic and acidic residues" evidence="1">
    <location>
        <begin position="69"/>
        <end position="85"/>
    </location>
</feature>
<feature type="compositionally biased region" description="Polar residues" evidence="1">
    <location>
        <begin position="18"/>
        <end position="28"/>
    </location>
</feature>
<dbReference type="EMBL" id="GG698938">
    <property type="protein sequence ID" value="EEU35505.1"/>
    <property type="molecule type" value="Genomic_DNA"/>
</dbReference>
<evidence type="ECO:0000256" key="1">
    <source>
        <dbReference type="SAM" id="MobiDB-lite"/>
    </source>
</evidence>
<organism evidence="3 4">
    <name type="scientific">Fusarium vanettenii (strain ATCC MYA-4622 / CBS 123669 / FGSC 9596 / NRRL 45880 / 77-13-4)</name>
    <name type="common">Fusarium solani subsp. pisi</name>
    <dbReference type="NCBI Taxonomy" id="660122"/>
    <lineage>
        <taxon>Eukaryota</taxon>
        <taxon>Fungi</taxon>
        <taxon>Dikarya</taxon>
        <taxon>Ascomycota</taxon>
        <taxon>Pezizomycotina</taxon>
        <taxon>Sordariomycetes</taxon>
        <taxon>Hypocreomycetidae</taxon>
        <taxon>Hypocreales</taxon>
        <taxon>Nectriaceae</taxon>
        <taxon>Fusarium</taxon>
        <taxon>Fusarium solani species complex</taxon>
        <taxon>Fusarium vanettenii</taxon>
    </lineage>
</organism>
<dbReference type="AlphaFoldDB" id="C7ZKD4"/>
<dbReference type="eggNOG" id="ENOG502SSXD">
    <property type="taxonomic scope" value="Eukaryota"/>
</dbReference>
<dbReference type="InParanoid" id="C7ZKD4"/>
<feature type="compositionally biased region" description="Polar residues" evidence="1">
    <location>
        <begin position="97"/>
        <end position="125"/>
    </location>
</feature>
<dbReference type="Pfam" id="PF20516">
    <property type="entry name" value="PDDEXK_12"/>
    <property type="match status" value="1"/>
</dbReference>
<accession>C7ZKD4</accession>
<dbReference type="OMA" id="AQEEYWK"/>
<dbReference type="RefSeq" id="XP_003041218.1">
    <property type="nucleotide sequence ID" value="XM_003041172.1"/>
</dbReference>
<keyword evidence="4" id="KW-1185">Reference proteome</keyword>
<protein>
    <recommendedName>
        <fullName evidence="2">PD-(D/E)XK nuclease-like domain-containing protein</fullName>
    </recommendedName>
</protein>
<sequence>MLLDQRIKAWLQETATTCEPATTHQPNDVQPCRKRRRLNPLTPATSRSCDSSPHSMASARSHGSPGKRSHPDSHYDHGDASEETPRASGRKVKAPRSESSYSLPSTQSQYEASERSGYSSPTKQLSALERNAKGVVPRELSAFHNQPPLLEDLLDKIDLVSTGIGILPTTQRELLNHLDDDTYSDFKWTRRRGVSDIYFSDQRKDLGCTPPPETIHKILHQAAFCNSRNSPEADWNVEVHHRVLEAALRPLQGPGVDQLVDFRLSTTAALIKEYHAPVSATKKVDFCIYLDPSCDKQHADAPQVINALRDVLPLGAFNHTNLNSLSDRPIAVSIETKKTGEGWENARLQMQVWSAAHWQFLRELLELRQRASDELSRIGQEPPGAVVTDPESSPMTSYELPDFLPGIIIQGHDWHLVITTREGDKTIFWQKKTFGNTSSSKGIYQIICTLQLLRRWAQAEYWAWLQQLLREWPRSNGQPLVFK</sequence>